<gene>
    <name evidence="1" type="ORF">AOC36_05030</name>
</gene>
<dbReference type="SUPFAM" id="SSF53335">
    <property type="entry name" value="S-adenosyl-L-methionine-dependent methyltransferases"/>
    <property type="match status" value="1"/>
</dbReference>
<dbReference type="EMBL" id="CP013213">
    <property type="protein sequence ID" value="AMC93361.1"/>
    <property type="molecule type" value="Genomic_DNA"/>
</dbReference>
<dbReference type="KEGG" id="erl:AOC36_05030"/>
<accession>A0A109UGX8</accession>
<dbReference type="RefSeq" id="WP_067632061.1">
    <property type="nucleotide sequence ID" value="NZ_CP013213.1"/>
</dbReference>
<dbReference type="Proteomes" id="UP000063781">
    <property type="component" value="Chromosome"/>
</dbReference>
<dbReference type="PIRSF" id="PIRSF018637">
    <property type="entry name" value="TrmK"/>
    <property type="match status" value="1"/>
</dbReference>
<proteinExistence type="predicted"/>
<dbReference type="PANTHER" id="PTHR38451:SF1">
    <property type="entry name" value="TRNA (ADENINE(22)-N(1))-METHYLTRANSFERASE"/>
    <property type="match status" value="1"/>
</dbReference>
<dbReference type="STRING" id="1514105.AOC36_05030"/>
<dbReference type="Pfam" id="PF12847">
    <property type="entry name" value="Methyltransf_18"/>
    <property type="match status" value="1"/>
</dbReference>
<organism evidence="1 2">
    <name type="scientific">Erysipelothrix larvae</name>
    <dbReference type="NCBI Taxonomy" id="1514105"/>
    <lineage>
        <taxon>Bacteria</taxon>
        <taxon>Bacillati</taxon>
        <taxon>Bacillota</taxon>
        <taxon>Erysipelotrichia</taxon>
        <taxon>Erysipelotrichales</taxon>
        <taxon>Erysipelotrichaceae</taxon>
        <taxon>Erysipelothrix</taxon>
    </lineage>
</organism>
<name>A0A109UGX8_9FIRM</name>
<dbReference type="GO" id="GO:0160105">
    <property type="term" value="F:tRNA (adenine(22)-N1)-methyltransferase activity"/>
    <property type="evidence" value="ECO:0007669"/>
    <property type="project" value="InterPro"/>
</dbReference>
<evidence type="ECO:0008006" key="3">
    <source>
        <dbReference type="Google" id="ProtNLM"/>
    </source>
</evidence>
<dbReference type="InterPro" id="IPR006901">
    <property type="entry name" value="TrmK"/>
</dbReference>
<reference evidence="1 2" key="1">
    <citation type="submission" date="2015-10" db="EMBL/GenBank/DDBJ databases">
        <title>Erysipelothrix larvae sp. LV19 isolated from the larval gut of the rhinoceros beetle, Trypoxylus dichotomus.</title>
        <authorList>
            <person name="Lim S."/>
            <person name="Kim B.-C."/>
        </authorList>
    </citation>
    <scope>NUCLEOTIDE SEQUENCE [LARGE SCALE GENOMIC DNA]</scope>
    <source>
        <strain evidence="1 2">LV19</strain>
    </source>
</reference>
<evidence type="ECO:0000313" key="1">
    <source>
        <dbReference type="EMBL" id="AMC93361.1"/>
    </source>
</evidence>
<evidence type="ECO:0000313" key="2">
    <source>
        <dbReference type="Proteomes" id="UP000063781"/>
    </source>
</evidence>
<dbReference type="Gene3D" id="3.40.50.150">
    <property type="entry name" value="Vaccinia Virus protein VP39"/>
    <property type="match status" value="1"/>
</dbReference>
<dbReference type="PANTHER" id="PTHR38451">
    <property type="entry name" value="TRNA (ADENINE(22)-N(1))-METHYLTRANSFERASE"/>
    <property type="match status" value="1"/>
</dbReference>
<keyword evidence="2" id="KW-1185">Reference proteome</keyword>
<protein>
    <recommendedName>
        <fullName evidence="3">SAM-dependent methyltransferase</fullName>
    </recommendedName>
</protein>
<dbReference type="InterPro" id="IPR029063">
    <property type="entry name" value="SAM-dependent_MTases_sf"/>
</dbReference>
<sequence length="215" mass="24479">MIKLSKRLDLIYDLIPHNAIVADVGTDHGWLIIKAVMTGKVSLAFGLDIAEGPLSHAKANVENYGLEDRITLLKMDGLSQFSEPCDTFVIAGMGAETIWSILEQASFKTTDRILIQSNTDLPWLRKTLFMNGFRIIDERFIIDHNKPVFILVCEYRQTSFTLIDQYIGPVLKNAKDNLAYSKYLVSRCNHLSEISKYNQSIVEEFNVLRTFIETE</sequence>
<dbReference type="AlphaFoldDB" id="A0A109UGX8"/>